<dbReference type="Proteomes" id="UP000283269">
    <property type="component" value="Unassembled WGS sequence"/>
</dbReference>
<protein>
    <submittedName>
        <fullName evidence="2">Uncharacterized protein</fullName>
    </submittedName>
</protein>
<accession>A0A409XNN5</accession>
<proteinExistence type="predicted"/>
<keyword evidence="3" id="KW-1185">Reference proteome</keyword>
<gene>
    <name evidence="2" type="ORF">CVT25_008753</name>
</gene>
<keyword evidence="1" id="KW-1133">Transmembrane helix</keyword>
<evidence type="ECO:0000313" key="3">
    <source>
        <dbReference type="Proteomes" id="UP000283269"/>
    </source>
</evidence>
<reference evidence="2 3" key="1">
    <citation type="journal article" date="2018" name="Evol. Lett.">
        <title>Horizontal gene cluster transfer increased hallucinogenic mushroom diversity.</title>
        <authorList>
            <person name="Reynolds H.T."/>
            <person name="Vijayakumar V."/>
            <person name="Gluck-Thaler E."/>
            <person name="Korotkin H.B."/>
            <person name="Matheny P.B."/>
            <person name="Slot J.C."/>
        </authorList>
    </citation>
    <scope>NUCLEOTIDE SEQUENCE [LARGE SCALE GENOMIC DNA]</scope>
    <source>
        <strain evidence="2 3">2631</strain>
    </source>
</reference>
<evidence type="ECO:0000313" key="2">
    <source>
        <dbReference type="EMBL" id="PPQ92403.1"/>
    </source>
</evidence>
<dbReference type="InParanoid" id="A0A409XNN5"/>
<organism evidence="2 3">
    <name type="scientific">Psilocybe cyanescens</name>
    <dbReference type="NCBI Taxonomy" id="93625"/>
    <lineage>
        <taxon>Eukaryota</taxon>
        <taxon>Fungi</taxon>
        <taxon>Dikarya</taxon>
        <taxon>Basidiomycota</taxon>
        <taxon>Agaricomycotina</taxon>
        <taxon>Agaricomycetes</taxon>
        <taxon>Agaricomycetidae</taxon>
        <taxon>Agaricales</taxon>
        <taxon>Agaricineae</taxon>
        <taxon>Strophariaceae</taxon>
        <taxon>Psilocybe</taxon>
    </lineage>
</organism>
<sequence length="269" mass="29889">MESADLDALFAVMWQSRVVSYSWCSATALLWYDVLITLPVEVRRRQCSLVVHALSTISIPADNPHMENELVTPEDTILVYKILESVHNYVILIPQASVLALRLHLGHSFSDTSERQCTEESPAHFIIQCYVLVVVGKSSAETAFLTTPALPILGCLTNPSLHMTLASWITAITLAAIYFFMMLFKFWQSVNVARSAGTRIKISPLMQAFVRDGTIYFLMIVLVLISGALSSFLASGPLLSVYIPWNIAVYVIAVWIATVFTALMKQTDP</sequence>
<dbReference type="EMBL" id="NHYD01001049">
    <property type="protein sequence ID" value="PPQ92403.1"/>
    <property type="molecule type" value="Genomic_DNA"/>
</dbReference>
<feature type="transmembrane region" description="Helical" evidence="1">
    <location>
        <begin position="165"/>
        <end position="184"/>
    </location>
</feature>
<feature type="transmembrane region" description="Helical" evidence="1">
    <location>
        <begin position="215"/>
        <end position="236"/>
    </location>
</feature>
<keyword evidence="1" id="KW-0472">Membrane</keyword>
<name>A0A409XNN5_PSICY</name>
<feature type="transmembrane region" description="Helical" evidence="1">
    <location>
        <begin position="242"/>
        <end position="263"/>
    </location>
</feature>
<dbReference type="AlphaFoldDB" id="A0A409XNN5"/>
<evidence type="ECO:0000256" key="1">
    <source>
        <dbReference type="SAM" id="Phobius"/>
    </source>
</evidence>
<keyword evidence="1" id="KW-0812">Transmembrane</keyword>
<dbReference type="OrthoDB" id="2952413at2759"/>
<comment type="caution">
    <text evidence="2">The sequence shown here is derived from an EMBL/GenBank/DDBJ whole genome shotgun (WGS) entry which is preliminary data.</text>
</comment>